<dbReference type="KEGG" id="uam:UABAM_04002"/>
<gene>
    <name evidence="2" type="ORF">UABAM_04002</name>
</gene>
<feature type="compositionally biased region" description="Polar residues" evidence="1">
    <location>
        <begin position="472"/>
        <end position="485"/>
    </location>
</feature>
<dbReference type="EMBL" id="AP019860">
    <property type="protein sequence ID" value="BBM85628.1"/>
    <property type="molecule type" value="Genomic_DNA"/>
</dbReference>
<evidence type="ECO:0000256" key="1">
    <source>
        <dbReference type="SAM" id="MobiDB-lite"/>
    </source>
</evidence>
<evidence type="ECO:0000313" key="2">
    <source>
        <dbReference type="EMBL" id="BBM85628.1"/>
    </source>
</evidence>
<accession>A0A5S9F4J9</accession>
<dbReference type="Proteomes" id="UP000326354">
    <property type="component" value="Chromosome"/>
</dbReference>
<name>A0A5S9F4J9_UABAM</name>
<protein>
    <submittedName>
        <fullName evidence="2">Uncharacterized protein</fullName>
    </submittedName>
</protein>
<sequence>MDVNTLTKRYIHKRHDTLYEIKSYVEQSKDFISLVEALDNKDVFIREGIVSILVQWGPDIAFVQKIMQNPHSFLLKYFRALLEKQQWCSLQLDVKTTLYKLQTATKNYTHRAILRHTLMRKTPCTSQIQKDIEQSILACLENSPNHFINNFLKKHMNNTSSTPQTNLQIYTHVKWCAEQLQLLIPRGEWSLRELIAACAEKQPDSFRGAIVVSLEYTTILHIDTHDEVPLVIFTNLSPQMKELCLFASVYTTWQELICDYRYADFCHHKFSLEEKCEFIGLSSREAISLRESVEKAKTILESDILDTEIVLEAEELDSEELASFMAIEERDEVAFEVEKLDDDELKSIIDSKLIIEAEEPKRDDLEAQDPFTDVFLDKDIETQDPFAGASLSKDSLFDFEEQPPIFDFSQAEGPSIDIPADDMDVDHAKNAFTQEWDWEQINTEQSFENKTDLETDYFSPPPGPDETFEIQPPSSKITFPATPTSRRSKEKPFPTLGAMPPTEHRPFDTTLPTPPSKTRKKVATSKITSLKIKRRTSGRKSRQKILHTWIAKQKSKAQKNDVPIFEVFLSEQAGIPGVTERIFAKSKMLMKTVQLTIGLRFLLLAYAMDNMVQWIANYVTQIFSTWRTMRSIRRKILRTKAGTEVSDLCNEIEKARHEICQLFLWNQPQSELCENFPLKYLIELRERLDCMKRDLNFLNRKETMQFAQKTWKDFLWSFLPNPLEFIAMWKDWWIITFHMKYCHSELQTMYLDFLLAYRRTVRLLDNKVDGVAIQLCEKNIIEQYGVKNHHYADLDQSIIACRQNLQRLIQMLVKPRLQLTPQEILRTCQQMHKTKMPHPYHLLELERLVMKEVKRYYKTNKMNMPLQEKQLFMRSQKDFWLRYQLQKKLRYQFQI</sequence>
<dbReference type="AlphaFoldDB" id="A0A5S9F4J9"/>
<feature type="region of interest" description="Disordered" evidence="1">
    <location>
        <begin position="466"/>
        <end position="522"/>
    </location>
</feature>
<organism evidence="2 3">
    <name type="scientific">Uabimicrobium amorphum</name>
    <dbReference type="NCBI Taxonomy" id="2596890"/>
    <lineage>
        <taxon>Bacteria</taxon>
        <taxon>Pseudomonadati</taxon>
        <taxon>Planctomycetota</taxon>
        <taxon>Candidatus Uabimicrobiia</taxon>
        <taxon>Candidatus Uabimicrobiales</taxon>
        <taxon>Candidatus Uabimicrobiaceae</taxon>
        <taxon>Candidatus Uabimicrobium</taxon>
    </lineage>
</organism>
<dbReference type="RefSeq" id="WP_151969719.1">
    <property type="nucleotide sequence ID" value="NZ_AP019860.1"/>
</dbReference>
<evidence type="ECO:0000313" key="3">
    <source>
        <dbReference type="Proteomes" id="UP000326354"/>
    </source>
</evidence>
<reference evidence="2 3" key="1">
    <citation type="submission" date="2019-08" db="EMBL/GenBank/DDBJ databases">
        <title>Complete genome sequence of Candidatus Uab amorphum.</title>
        <authorList>
            <person name="Shiratori T."/>
            <person name="Suzuki S."/>
            <person name="Kakizawa Y."/>
            <person name="Ishida K."/>
        </authorList>
    </citation>
    <scope>NUCLEOTIDE SEQUENCE [LARGE SCALE GENOMIC DNA]</scope>
    <source>
        <strain evidence="2 3">SRT547</strain>
    </source>
</reference>
<proteinExistence type="predicted"/>
<keyword evidence="3" id="KW-1185">Reference proteome</keyword>